<dbReference type="EMBL" id="KK107132">
    <property type="protein sequence ID" value="EZA58155.1"/>
    <property type="molecule type" value="Genomic_DNA"/>
</dbReference>
<feature type="non-terminal residue" evidence="1">
    <location>
        <position position="1"/>
    </location>
</feature>
<proteinExistence type="predicted"/>
<accession>A0A026WQ76</accession>
<dbReference type="STRING" id="2015173.A0A026WQ76"/>
<dbReference type="PANTHER" id="PTHR33053">
    <property type="entry name" value="PROTEIN, PUTATIVE-RELATED"/>
    <property type="match status" value="1"/>
</dbReference>
<evidence type="ECO:0000313" key="2">
    <source>
        <dbReference type="Proteomes" id="UP000053097"/>
    </source>
</evidence>
<dbReference type="Proteomes" id="UP000053097">
    <property type="component" value="Unassembled WGS sequence"/>
</dbReference>
<gene>
    <name evidence="1" type="ORF">X777_01883</name>
</gene>
<sequence>LYKGPKKPNTAEKFFQHCNSDLHEMFNEGGIIFKNRTFSIKLRCFIVDAPARAFILGYKSYRSSSPCSKYTVDGFIIGKHMVLRGVEHTRRTNEEYIQQIDQDHHKCSSPLLHLPIDMMKDVVFEYMHMCCLEVMKKLTLTWSRGAYTKNTKLSAIEIQIISNRLKILSKYCPRKVTSRVESLVHCDQFKATKTKCFRMPYWTCLSKKVSDEVMLDNVVKDKFVVAVMQ</sequence>
<organism evidence="1 2">
    <name type="scientific">Ooceraea biroi</name>
    <name type="common">Clonal raider ant</name>
    <name type="synonym">Cerapachys biroi</name>
    <dbReference type="NCBI Taxonomy" id="2015173"/>
    <lineage>
        <taxon>Eukaryota</taxon>
        <taxon>Metazoa</taxon>
        <taxon>Ecdysozoa</taxon>
        <taxon>Arthropoda</taxon>
        <taxon>Hexapoda</taxon>
        <taxon>Insecta</taxon>
        <taxon>Pterygota</taxon>
        <taxon>Neoptera</taxon>
        <taxon>Endopterygota</taxon>
        <taxon>Hymenoptera</taxon>
        <taxon>Apocrita</taxon>
        <taxon>Aculeata</taxon>
        <taxon>Formicoidea</taxon>
        <taxon>Formicidae</taxon>
        <taxon>Dorylinae</taxon>
        <taxon>Ooceraea</taxon>
    </lineage>
</organism>
<keyword evidence="2" id="KW-1185">Reference proteome</keyword>
<reference evidence="1 2" key="1">
    <citation type="journal article" date="2014" name="Curr. Biol.">
        <title>The genome of the clonal raider ant Cerapachys biroi.</title>
        <authorList>
            <person name="Oxley P.R."/>
            <person name="Ji L."/>
            <person name="Fetter-Pruneda I."/>
            <person name="McKenzie S.K."/>
            <person name="Li C."/>
            <person name="Hu H."/>
            <person name="Zhang G."/>
            <person name="Kronauer D.J."/>
        </authorList>
    </citation>
    <scope>NUCLEOTIDE SEQUENCE [LARGE SCALE GENOMIC DNA]</scope>
</reference>
<protein>
    <submittedName>
        <fullName evidence="1">Uncharacterized protein</fullName>
    </submittedName>
</protein>
<dbReference type="AlphaFoldDB" id="A0A026WQ76"/>
<dbReference type="OrthoDB" id="7699050at2759"/>
<name>A0A026WQ76_OOCBI</name>
<evidence type="ECO:0000313" key="1">
    <source>
        <dbReference type="EMBL" id="EZA58155.1"/>
    </source>
</evidence>